<protein>
    <submittedName>
        <fullName evidence="1">Uncharacterized protein</fullName>
    </submittedName>
</protein>
<name>A0A1Y2JWC2_BRAJP</name>
<evidence type="ECO:0000313" key="1">
    <source>
        <dbReference type="EMBL" id="OSJ35177.1"/>
    </source>
</evidence>
<sequence length="65" mass="7577">MKRDRFKQDRALGERLIEEARQAREGVEQLPPGTEREDLLRKARAADITAHIDEWLKSPDLQPPK</sequence>
<proteinExistence type="predicted"/>
<comment type="caution">
    <text evidence="1">The sequence shown here is derived from an EMBL/GenBank/DDBJ whole genome shotgun (WGS) entry which is preliminary data.</text>
</comment>
<reference evidence="1 2" key="1">
    <citation type="submission" date="2017-03" db="EMBL/GenBank/DDBJ databases">
        <title>Whole genome sequences of fourteen strains of Bradyrhizobium canariense and one strain of Bradyrhizobium japonicum isolated from Lupinus (Papilionoideae: Genisteae) species in Algeria.</title>
        <authorList>
            <person name="Crovadore J."/>
            <person name="Chekireb D."/>
            <person name="Brachmann A."/>
            <person name="Chablais R."/>
            <person name="Cochard B."/>
            <person name="Lefort F."/>
        </authorList>
    </citation>
    <scope>NUCLEOTIDE SEQUENCE [LARGE SCALE GENOMIC DNA]</scope>
    <source>
        <strain evidence="1 2">UBMA197</strain>
    </source>
</reference>
<dbReference type="AlphaFoldDB" id="A0A1Y2JWC2"/>
<organism evidence="1 2">
    <name type="scientific">Bradyrhizobium japonicum</name>
    <dbReference type="NCBI Taxonomy" id="375"/>
    <lineage>
        <taxon>Bacteria</taxon>
        <taxon>Pseudomonadati</taxon>
        <taxon>Pseudomonadota</taxon>
        <taxon>Alphaproteobacteria</taxon>
        <taxon>Hyphomicrobiales</taxon>
        <taxon>Nitrobacteraceae</taxon>
        <taxon>Bradyrhizobium</taxon>
    </lineage>
</organism>
<evidence type="ECO:0000313" key="2">
    <source>
        <dbReference type="Proteomes" id="UP000193335"/>
    </source>
</evidence>
<dbReference type="EMBL" id="NAFL01000222">
    <property type="protein sequence ID" value="OSJ35177.1"/>
    <property type="molecule type" value="Genomic_DNA"/>
</dbReference>
<dbReference type="Proteomes" id="UP000193335">
    <property type="component" value="Unassembled WGS sequence"/>
</dbReference>
<gene>
    <name evidence="1" type="ORF">BSZ19_09685</name>
</gene>
<accession>A0A1Y2JWC2</accession>